<evidence type="ECO:0000313" key="2">
    <source>
        <dbReference type="EMBL" id="MCO8275493.1"/>
    </source>
</evidence>
<dbReference type="EMBL" id="JAMYJR010000038">
    <property type="protein sequence ID" value="MCO8275493.1"/>
    <property type="molecule type" value="Genomic_DNA"/>
</dbReference>
<feature type="compositionally biased region" description="Gly residues" evidence="1">
    <location>
        <begin position="233"/>
        <end position="242"/>
    </location>
</feature>
<feature type="region of interest" description="Disordered" evidence="1">
    <location>
        <begin position="646"/>
        <end position="708"/>
    </location>
</feature>
<feature type="compositionally biased region" description="Low complexity" evidence="1">
    <location>
        <begin position="664"/>
        <end position="708"/>
    </location>
</feature>
<feature type="compositionally biased region" description="Low complexity" evidence="1">
    <location>
        <begin position="400"/>
        <end position="414"/>
    </location>
</feature>
<dbReference type="RefSeq" id="WP_253241557.1">
    <property type="nucleotide sequence ID" value="NZ_JAMYJR010000038.1"/>
</dbReference>
<feature type="compositionally biased region" description="Basic and acidic residues" evidence="1">
    <location>
        <begin position="821"/>
        <end position="831"/>
    </location>
</feature>
<evidence type="ECO:0000313" key="3">
    <source>
        <dbReference type="Proteomes" id="UP001523369"/>
    </source>
</evidence>
<evidence type="ECO:0000256" key="1">
    <source>
        <dbReference type="SAM" id="MobiDB-lite"/>
    </source>
</evidence>
<feature type="compositionally biased region" description="Low complexity" evidence="1">
    <location>
        <begin position="313"/>
        <end position="322"/>
    </location>
</feature>
<feature type="compositionally biased region" description="Low complexity" evidence="1">
    <location>
        <begin position="296"/>
        <end position="305"/>
    </location>
</feature>
<keyword evidence="3" id="KW-1185">Reference proteome</keyword>
<sequence length="831" mass="78936">MAASLVNPASLLEAGAAFGEVYKALWYVENVLRLQAESIAGEGKPWQGPAAEAFLAKVDRVVKYVHAHGERIIGNRATGNTYNVPAQLNHAGQALAWAQYAVRHWDHEYAVLARAYGSPVGEDGLVAITGGPYEKPMAQAMVREIDTLADVYQNVKVDSFTPPPGIDSTNVPAPVPPPGGAPPPPGGAPPPPGGAPPPPGGAPPPPGGAPPPPGGAPPPRGVPELGNVPPPGGGGGGGGGGNVPPPPGLPNLDGSGGAGGPELGNVPPPPGAPNLGGPGGAGGPNLGNVPPPPGAPNLSGSNLGNVPPPPGVPNLGGPERGNVPPPPVRPGGSPTGGNTGGLGNVPRPPGAPSSLDIRNPGGAGGGANLPAGLDRPGGVPAPLPRPPAIPTGPGAGAVGPGVNVPNLPGAPNLSGGQGGLNPGGAGGVPPGVPPGAPGGSGGGSGVPDRPDASGLLEGDNAAWSPGGGPGLEPPEVGGFTPSGGAGLQTGGGAGLPAGRTPATATGPAGSIPGSGVGSGPMAPGTPASGPQGGGSGVPDRPDAAGLVEGNAEDWQFDEVDGPAVPTGGTAAGRVAGSGAAPPEVPAEAGPAASAGPVTAGPPSSGAPGSPGGPASDQKRSEAAGLVTADGVEWGPGSAVAENIAVPASPFLGGPGGPPAGPTGAGDRPATPAKGGEGPAPDGAADPAVAAEPVTEVAAEPAPVRATEEVPVVAAEPVPVVAAEPVAVAVEPVRAEADEATRLGADPVIPVPLAPAGEAAEDPDGSRPEAAELLVEATGAWTEQSPADPPDDLVPRLDLDQVEADLAAWDDTDGSWLLGEDPLPHEEPTNRS</sequence>
<dbReference type="Proteomes" id="UP001523369">
    <property type="component" value="Unassembled WGS sequence"/>
</dbReference>
<accession>A0ABT1DXA2</accession>
<gene>
    <name evidence="2" type="ORF">M1L60_33410</name>
</gene>
<protein>
    <submittedName>
        <fullName evidence="2">Uncharacterized protein</fullName>
    </submittedName>
</protein>
<reference evidence="2 3" key="1">
    <citation type="submission" date="2022-06" db="EMBL/GenBank/DDBJ databases">
        <title>New Species of the Genus Actinoplanes, ActinopZanes ferrugineus.</title>
        <authorList>
            <person name="Ding P."/>
        </authorList>
    </citation>
    <scope>NUCLEOTIDE SEQUENCE [LARGE SCALE GENOMIC DNA]</scope>
    <source>
        <strain evidence="2 3">TRM88003</strain>
    </source>
</reference>
<comment type="caution">
    <text evidence="2">The sequence shown here is derived from an EMBL/GenBank/DDBJ whole genome shotgun (WGS) entry which is preliminary data.</text>
</comment>
<feature type="compositionally biased region" description="Low complexity" evidence="1">
    <location>
        <begin position="368"/>
        <end position="378"/>
    </location>
</feature>
<feature type="compositionally biased region" description="Pro residues" evidence="1">
    <location>
        <begin position="173"/>
        <end position="221"/>
    </location>
</feature>
<feature type="compositionally biased region" description="Pro residues" evidence="1">
    <location>
        <begin position="379"/>
        <end position="390"/>
    </location>
</feature>
<name>A0ABT1DXA2_9ACTN</name>
<feature type="compositionally biased region" description="Gly residues" evidence="1">
    <location>
        <begin position="415"/>
        <end position="429"/>
    </location>
</feature>
<feature type="compositionally biased region" description="Gly residues" evidence="1">
    <location>
        <begin position="333"/>
        <end position="343"/>
    </location>
</feature>
<feature type="region of interest" description="Disordered" evidence="1">
    <location>
        <begin position="159"/>
        <end position="633"/>
    </location>
</feature>
<feature type="compositionally biased region" description="Low complexity" evidence="1">
    <location>
        <begin position="561"/>
        <end position="615"/>
    </location>
</feature>
<organism evidence="2 3">
    <name type="scientific">Paractinoplanes aksuensis</name>
    <dbReference type="NCBI Taxonomy" id="2939490"/>
    <lineage>
        <taxon>Bacteria</taxon>
        <taxon>Bacillati</taxon>
        <taxon>Actinomycetota</taxon>
        <taxon>Actinomycetes</taxon>
        <taxon>Micromonosporales</taxon>
        <taxon>Micromonosporaceae</taxon>
        <taxon>Paractinoplanes</taxon>
    </lineage>
</organism>
<feature type="region of interest" description="Disordered" evidence="1">
    <location>
        <begin position="745"/>
        <end position="831"/>
    </location>
</feature>
<feature type="compositionally biased region" description="Gly residues" evidence="1">
    <location>
        <begin position="480"/>
        <end position="495"/>
    </location>
</feature>
<feature type="compositionally biased region" description="Acidic residues" evidence="1">
    <location>
        <begin position="799"/>
        <end position="812"/>
    </location>
</feature>
<feature type="compositionally biased region" description="Gly residues" evidence="1">
    <location>
        <begin position="274"/>
        <end position="285"/>
    </location>
</feature>
<feature type="compositionally biased region" description="Low complexity" evidence="1">
    <location>
        <begin position="496"/>
        <end position="511"/>
    </location>
</feature>
<feature type="compositionally biased region" description="Acidic residues" evidence="1">
    <location>
        <begin position="550"/>
        <end position="560"/>
    </location>
</feature>
<proteinExistence type="predicted"/>